<evidence type="ECO:0008006" key="4">
    <source>
        <dbReference type="Google" id="ProtNLM"/>
    </source>
</evidence>
<protein>
    <recommendedName>
        <fullName evidence="4">Sugar ABC transporter ATPase</fullName>
    </recommendedName>
</protein>
<organism evidence="2 3">
    <name type="scientific">Microbacterium aquimaris</name>
    <dbReference type="NCBI Taxonomy" id="459816"/>
    <lineage>
        <taxon>Bacteria</taxon>
        <taxon>Bacillati</taxon>
        <taxon>Actinomycetota</taxon>
        <taxon>Actinomycetes</taxon>
        <taxon>Micrococcales</taxon>
        <taxon>Microbacteriaceae</taxon>
        <taxon>Microbacterium</taxon>
    </lineage>
</organism>
<sequence>MDQERDLPEGVIDAEPAGGWESGAVADGETARAEREAEGSPELTLEHQEPDPGADVGPVEGAGPHTDPDLAGDVEEETR</sequence>
<accession>A0ABU5N295</accession>
<dbReference type="RefSeq" id="WP_194424299.1">
    <property type="nucleotide sequence ID" value="NZ_BAAAPT010000001.1"/>
</dbReference>
<comment type="caution">
    <text evidence="2">The sequence shown here is derived from an EMBL/GenBank/DDBJ whole genome shotgun (WGS) entry which is preliminary data.</text>
</comment>
<evidence type="ECO:0000313" key="3">
    <source>
        <dbReference type="Proteomes" id="UP001291912"/>
    </source>
</evidence>
<reference evidence="2 3" key="1">
    <citation type="submission" date="2023-10" db="EMBL/GenBank/DDBJ databases">
        <title>Microbacterium xanthum sp. nov., isolated from seaweed.</title>
        <authorList>
            <person name="Lee S.D."/>
        </authorList>
    </citation>
    <scope>NUCLEOTIDE SEQUENCE [LARGE SCALE GENOMIC DNA]</scope>
    <source>
        <strain evidence="2 3">KCTC 19124</strain>
    </source>
</reference>
<proteinExistence type="predicted"/>
<feature type="compositionally biased region" description="Basic and acidic residues" evidence="1">
    <location>
        <begin position="29"/>
        <end position="50"/>
    </location>
</feature>
<feature type="compositionally biased region" description="Acidic residues" evidence="1">
    <location>
        <begin position="70"/>
        <end position="79"/>
    </location>
</feature>
<evidence type="ECO:0000313" key="2">
    <source>
        <dbReference type="EMBL" id="MDZ8160206.1"/>
    </source>
</evidence>
<name>A0ABU5N295_9MICO</name>
<evidence type="ECO:0000256" key="1">
    <source>
        <dbReference type="SAM" id="MobiDB-lite"/>
    </source>
</evidence>
<gene>
    <name evidence="2" type="ORF">R2Q92_00020</name>
</gene>
<keyword evidence="3" id="KW-1185">Reference proteome</keyword>
<feature type="region of interest" description="Disordered" evidence="1">
    <location>
        <begin position="1"/>
        <end position="79"/>
    </location>
</feature>
<dbReference type="EMBL" id="JAWJYN010000001">
    <property type="protein sequence ID" value="MDZ8160206.1"/>
    <property type="molecule type" value="Genomic_DNA"/>
</dbReference>
<dbReference type="Proteomes" id="UP001291912">
    <property type="component" value="Unassembled WGS sequence"/>
</dbReference>